<keyword evidence="5" id="KW-1185">Reference proteome</keyword>
<protein>
    <submittedName>
        <fullName evidence="4">NAD(P)/FAD-dependent oxidoreductase</fullName>
    </submittedName>
</protein>
<name>A0ABV7FDP4_9GAMM</name>
<sequence length="304" mass="32506">MQTTYDVIVIGGSYAGMAAALQLARGRRRVLVIDGGVRRNRFASHSHGLLGQDGKSPSAIAEEAKAQLLEYPNLTWLQGLVDSAEKTGERFTVTIADNKIGNNTFTAKRLILATGVSDHLPAITGLQDRWGKTVFHCPYCHGYELNEGALGVLAISEASFHQAMLIPDWGPTTLFTNNCFTPNAEQCAQLAARGVTIQTETVTEVAGEQSIIVKLANGRLVELTGLFVASLTQPSNRIAQDLGCEIAESPIGFYIKTDELKQTSVPGVFACGDLARPMGSVTFAIGDGAQAGFATHRSLIFEGH</sequence>
<dbReference type="Proteomes" id="UP001595555">
    <property type="component" value="Unassembled WGS sequence"/>
</dbReference>
<accession>A0ABV7FDP4</accession>
<feature type="domain" description="FAD/NAD(P)-binding" evidence="3">
    <location>
        <begin position="5"/>
        <end position="288"/>
    </location>
</feature>
<dbReference type="PRINTS" id="PR00368">
    <property type="entry name" value="FADPNR"/>
</dbReference>
<dbReference type="InterPro" id="IPR036188">
    <property type="entry name" value="FAD/NAD-bd_sf"/>
</dbReference>
<comment type="caution">
    <text evidence="4">The sequence shown here is derived from an EMBL/GenBank/DDBJ whole genome shotgun (WGS) entry which is preliminary data.</text>
</comment>
<dbReference type="PANTHER" id="PTHR48105">
    <property type="entry name" value="THIOREDOXIN REDUCTASE 1-RELATED-RELATED"/>
    <property type="match status" value="1"/>
</dbReference>
<evidence type="ECO:0000313" key="5">
    <source>
        <dbReference type="Proteomes" id="UP001595555"/>
    </source>
</evidence>
<proteinExistence type="predicted"/>
<organism evidence="4 5">
    <name type="scientific">Cellvibrio fontiphilus</name>
    <dbReference type="NCBI Taxonomy" id="1815559"/>
    <lineage>
        <taxon>Bacteria</taxon>
        <taxon>Pseudomonadati</taxon>
        <taxon>Pseudomonadota</taxon>
        <taxon>Gammaproteobacteria</taxon>
        <taxon>Cellvibrionales</taxon>
        <taxon>Cellvibrionaceae</taxon>
        <taxon>Cellvibrio</taxon>
    </lineage>
</organism>
<dbReference type="EMBL" id="JBHRTF010000002">
    <property type="protein sequence ID" value="MFC3114853.1"/>
    <property type="molecule type" value="Genomic_DNA"/>
</dbReference>
<evidence type="ECO:0000259" key="3">
    <source>
        <dbReference type="Pfam" id="PF07992"/>
    </source>
</evidence>
<dbReference type="PRINTS" id="PR00469">
    <property type="entry name" value="PNDRDTASEII"/>
</dbReference>
<keyword evidence="2" id="KW-0560">Oxidoreductase</keyword>
<evidence type="ECO:0000256" key="2">
    <source>
        <dbReference type="ARBA" id="ARBA00023002"/>
    </source>
</evidence>
<reference evidence="5" key="1">
    <citation type="journal article" date="2019" name="Int. J. Syst. Evol. Microbiol.">
        <title>The Global Catalogue of Microorganisms (GCM) 10K type strain sequencing project: providing services to taxonomists for standard genome sequencing and annotation.</title>
        <authorList>
            <consortium name="The Broad Institute Genomics Platform"/>
            <consortium name="The Broad Institute Genome Sequencing Center for Infectious Disease"/>
            <person name="Wu L."/>
            <person name="Ma J."/>
        </authorList>
    </citation>
    <scope>NUCLEOTIDE SEQUENCE [LARGE SCALE GENOMIC DNA]</scope>
    <source>
        <strain evidence="5">KCTC 52237</strain>
    </source>
</reference>
<dbReference type="InterPro" id="IPR050097">
    <property type="entry name" value="Ferredoxin-NADP_redctase_2"/>
</dbReference>
<dbReference type="Gene3D" id="3.50.50.60">
    <property type="entry name" value="FAD/NAD(P)-binding domain"/>
    <property type="match status" value="2"/>
</dbReference>
<dbReference type="InterPro" id="IPR023753">
    <property type="entry name" value="FAD/NAD-binding_dom"/>
</dbReference>
<evidence type="ECO:0000313" key="4">
    <source>
        <dbReference type="EMBL" id="MFC3114853.1"/>
    </source>
</evidence>
<dbReference type="Pfam" id="PF07992">
    <property type="entry name" value="Pyr_redox_2"/>
    <property type="match status" value="1"/>
</dbReference>
<dbReference type="SUPFAM" id="SSF51905">
    <property type="entry name" value="FAD/NAD(P)-binding domain"/>
    <property type="match status" value="1"/>
</dbReference>
<gene>
    <name evidence="4" type="ORF">ACFODX_04725</name>
</gene>
<evidence type="ECO:0000256" key="1">
    <source>
        <dbReference type="ARBA" id="ARBA00022630"/>
    </source>
</evidence>
<dbReference type="RefSeq" id="WP_378116573.1">
    <property type="nucleotide sequence ID" value="NZ_JBHRTF010000002.1"/>
</dbReference>
<keyword evidence="1" id="KW-0285">Flavoprotein</keyword>